<dbReference type="GO" id="GO:0006338">
    <property type="term" value="P:chromatin remodeling"/>
    <property type="evidence" value="ECO:0007669"/>
    <property type="project" value="TreeGrafter"/>
</dbReference>
<keyword evidence="1" id="KW-1185">Reference proteome</keyword>
<dbReference type="PANTHER" id="PTHR13831:SF0">
    <property type="entry name" value="PROTEIN HIRA"/>
    <property type="match status" value="1"/>
</dbReference>
<dbReference type="PANTHER" id="PTHR13831">
    <property type="entry name" value="MEMBER OF THE HIR1 FAMILY OF WD-REPEAT PROTEINS"/>
    <property type="match status" value="1"/>
</dbReference>
<dbReference type="AlphaFoldDB" id="A0A915DZS2"/>
<dbReference type="GO" id="GO:0031491">
    <property type="term" value="F:nucleosome binding"/>
    <property type="evidence" value="ECO:0007669"/>
    <property type="project" value="TreeGrafter"/>
</dbReference>
<protein>
    <submittedName>
        <fullName evidence="2">Uncharacterized protein</fullName>
    </submittedName>
</protein>
<reference evidence="2" key="1">
    <citation type="submission" date="2022-11" db="UniProtKB">
        <authorList>
            <consortium name="WormBaseParasite"/>
        </authorList>
    </citation>
    <scope>IDENTIFICATION</scope>
</reference>
<dbReference type="InterPro" id="IPR031120">
    <property type="entry name" value="HIR1-like"/>
</dbReference>
<name>A0A915DZS2_9BILA</name>
<evidence type="ECO:0000313" key="2">
    <source>
        <dbReference type="WBParaSite" id="jg24928"/>
    </source>
</evidence>
<organism evidence="1 2">
    <name type="scientific">Ditylenchus dipsaci</name>
    <dbReference type="NCBI Taxonomy" id="166011"/>
    <lineage>
        <taxon>Eukaryota</taxon>
        <taxon>Metazoa</taxon>
        <taxon>Ecdysozoa</taxon>
        <taxon>Nematoda</taxon>
        <taxon>Chromadorea</taxon>
        <taxon>Rhabditida</taxon>
        <taxon>Tylenchina</taxon>
        <taxon>Tylenchomorpha</taxon>
        <taxon>Sphaerularioidea</taxon>
        <taxon>Anguinidae</taxon>
        <taxon>Anguininae</taxon>
        <taxon>Ditylenchus</taxon>
    </lineage>
</organism>
<sequence>MIMKVRHQRKDKDFMEITKSISKDERKKRAGWKPKADAKLFQKMAGKNCSTDACSSSKNLSGFSLPEQKRLLFVNVQKWTNSNVSVAAVEVLNEFNLISSDVLQSSSQDKCTRINGYNHASKVVWTVFNPRIVSLLSSNSCWTVLSTFEGHLMCLSTQTGRMLFCAAVQPICIMTLKGDNCMVVDCRGQLTCWNLLKYRSQSSQCISQLFNSESQQLVAPFLSGEEDSPV</sequence>
<accession>A0A915DZS2</accession>
<evidence type="ECO:0000313" key="1">
    <source>
        <dbReference type="Proteomes" id="UP000887574"/>
    </source>
</evidence>
<dbReference type="GO" id="GO:0000417">
    <property type="term" value="C:HIR complex"/>
    <property type="evidence" value="ECO:0007669"/>
    <property type="project" value="TreeGrafter"/>
</dbReference>
<dbReference type="Proteomes" id="UP000887574">
    <property type="component" value="Unplaced"/>
</dbReference>
<dbReference type="GO" id="GO:0006351">
    <property type="term" value="P:DNA-templated transcription"/>
    <property type="evidence" value="ECO:0007669"/>
    <property type="project" value="InterPro"/>
</dbReference>
<dbReference type="WBParaSite" id="jg24928">
    <property type="protein sequence ID" value="jg24928"/>
    <property type="gene ID" value="jg24928"/>
</dbReference>
<dbReference type="GO" id="GO:0005634">
    <property type="term" value="C:nucleus"/>
    <property type="evidence" value="ECO:0007669"/>
    <property type="project" value="InterPro"/>
</dbReference>
<dbReference type="GO" id="GO:0000785">
    <property type="term" value="C:chromatin"/>
    <property type="evidence" value="ECO:0007669"/>
    <property type="project" value="TreeGrafter"/>
</dbReference>
<proteinExistence type="predicted"/>